<dbReference type="Pfam" id="PF10094">
    <property type="entry name" value="DUF2332"/>
    <property type="match status" value="1"/>
</dbReference>
<reference evidence="2" key="1">
    <citation type="journal article" date="2019" name="Int. J. Syst. Evol. Microbiol.">
        <title>The Global Catalogue of Microorganisms (GCM) 10K type strain sequencing project: providing services to taxonomists for standard genome sequencing and annotation.</title>
        <authorList>
            <consortium name="The Broad Institute Genomics Platform"/>
            <consortium name="The Broad Institute Genome Sequencing Center for Infectious Disease"/>
            <person name="Wu L."/>
            <person name="Ma J."/>
        </authorList>
    </citation>
    <scope>NUCLEOTIDE SEQUENCE [LARGE SCALE GENOMIC DNA]</scope>
    <source>
        <strain evidence="2">KCTC 23298</strain>
    </source>
</reference>
<name>A0ABQ3FT21_9RHOB</name>
<protein>
    <recommendedName>
        <fullName evidence="3">DUF2332 domain-containing protein</fullName>
    </recommendedName>
</protein>
<comment type="caution">
    <text evidence="1">The sequence shown here is derived from an EMBL/GenBank/DDBJ whole genome shotgun (WGS) entry which is preliminary data.</text>
</comment>
<proteinExistence type="predicted"/>
<sequence length="341" mass="36853">MADRLPAAFAEQAASCAALGSPFMERLMRHLAAHWPDDTDLARRFVDWPGEIGPRGASLPLRLASGLHALVLTGQDDALAAAYPGGAGGDLGLALDAALHRHDAFLSQWCNRAPQTNEICRSAVLIAVAHWLTARFGLPIVLSELGASAGLNLMFDRYALDIAGRRFGPADAVLRLKPDWHGPLPPATPPVIARRRGVDLAPLRADRPEDELRLLSCLWPDQADRLSRTRAALQVQDATVDQADAVEWLEQRLTSTSPGHLHLVCHTVAWQYFPPEAQRRGTGLLEAAGARATPDTPLAWFGMEADAGAEGAGLRLRLWPGDLDLAMGRAGFHGQWVNWSG</sequence>
<organism evidence="1 2">
    <name type="scientific">Gemmobacter nanjingensis</name>
    <dbReference type="NCBI Taxonomy" id="488454"/>
    <lineage>
        <taxon>Bacteria</taxon>
        <taxon>Pseudomonadati</taxon>
        <taxon>Pseudomonadota</taxon>
        <taxon>Alphaproteobacteria</taxon>
        <taxon>Rhodobacterales</taxon>
        <taxon>Paracoccaceae</taxon>
        <taxon>Gemmobacter</taxon>
    </lineage>
</organism>
<dbReference type="EMBL" id="BMYI01000022">
    <property type="protein sequence ID" value="GHC37391.1"/>
    <property type="molecule type" value="Genomic_DNA"/>
</dbReference>
<dbReference type="Proteomes" id="UP000658305">
    <property type="component" value="Unassembled WGS sequence"/>
</dbReference>
<keyword evidence="2" id="KW-1185">Reference proteome</keyword>
<evidence type="ECO:0000313" key="1">
    <source>
        <dbReference type="EMBL" id="GHC37391.1"/>
    </source>
</evidence>
<dbReference type="PIRSF" id="PIRSF012608">
    <property type="entry name" value="UCP012608"/>
    <property type="match status" value="1"/>
</dbReference>
<dbReference type="InterPro" id="IPR011200">
    <property type="entry name" value="UCP012608"/>
</dbReference>
<accession>A0ABQ3FT21</accession>
<dbReference type="RefSeq" id="WP_189382277.1">
    <property type="nucleotide sequence ID" value="NZ_BMYI01000022.1"/>
</dbReference>
<evidence type="ECO:0008006" key="3">
    <source>
        <dbReference type="Google" id="ProtNLM"/>
    </source>
</evidence>
<evidence type="ECO:0000313" key="2">
    <source>
        <dbReference type="Proteomes" id="UP000658305"/>
    </source>
</evidence>
<gene>
    <name evidence="1" type="ORF">GCM10007291_43620</name>
</gene>